<evidence type="ECO:0000313" key="2">
    <source>
        <dbReference type="EnsemblPlants" id="TuG1812G0300002707.01.T01.cds363676"/>
    </source>
</evidence>
<dbReference type="Gramene" id="TuG1812G0300002707.01.T01">
    <property type="protein sequence ID" value="TuG1812G0300002707.01.T01.cds363676"/>
    <property type="gene ID" value="TuG1812G0300002707.01"/>
</dbReference>
<name>A0A8R7TVI1_TRIUA</name>
<accession>A0A8R7TVI1</accession>
<dbReference type="AlphaFoldDB" id="A0A8R7TVI1"/>
<evidence type="ECO:0000313" key="3">
    <source>
        <dbReference type="Proteomes" id="UP000015106"/>
    </source>
</evidence>
<reference evidence="2" key="2">
    <citation type="submission" date="2018-03" db="EMBL/GenBank/DDBJ databases">
        <title>The Triticum urartu genome reveals the dynamic nature of wheat genome evolution.</title>
        <authorList>
            <person name="Ling H."/>
            <person name="Ma B."/>
            <person name="Shi X."/>
            <person name="Liu H."/>
            <person name="Dong L."/>
            <person name="Sun H."/>
            <person name="Cao Y."/>
            <person name="Gao Q."/>
            <person name="Zheng S."/>
            <person name="Li Y."/>
            <person name="Yu Y."/>
            <person name="Du H."/>
            <person name="Qi M."/>
            <person name="Li Y."/>
            <person name="Yu H."/>
            <person name="Cui Y."/>
            <person name="Wang N."/>
            <person name="Chen C."/>
            <person name="Wu H."/>
            <person name="Zhao Y."/>
            <person name="Zhang J."/>
            <person name="Li Y."/>
            <person name="Zhou W."/>
            <person name="Zhang B."/>
            <person name="Hu W."/>
            <person name="Eijk M."/>
            <person name="Tang J."/>
            <person name="Witsenboer H."/>
            <person name="Zhao S."/>
            <person name="Li Z."/>
            <person name="Zhang A."/>
            <person name="Wang D."/>
            <person name="Liang C."/>
        </authorList>
    </citation>
    <scope>NUCLEOTIDE SEQUENCE [LARGE SCALE GENOMIC DNA]</scope>
    <source>
        <strain evidence="2">cv. G1812</strain>
    </source>
</reference>
<dbReference type="EnsemblPlants" id="TuG1812G0300002707.01.T01">
    <property type="protein sequence ID" value="TuG1812G0300002707.01.T01.cds363676"/>
    <property type="gene ID" value="TuG1812G0300002707.01"/>
</dbReference>
<proteinExistence type="predicted"/>
<keyword evidence="3" id="KW-1185">Reference proteome</keyword>
<protein>
    <submittedName>
        <fullName evidence="2">Uncharacterized protein</fullName>
    </submittedName>
</protein>
<evidence type="ECO:0000256" key="1">
    <source>
        <dbReference type="SAM" id="MobiDB-lite"/>
    </source>
</evidence>
<organism evidence="2 3">
    <name type="scientific">Triticum urartu</name>
    <name type="common">Red wild einkorn</name>
    <name type="synonym">Crithodium urartu</name>
    <dbReference type="NCBI Taxonomy" id="4572"/>
    <lineage>
        <taxon>Eukaryota</taxon>
        <taxon>Viridiplantae</taxon>
        <taxon>Streptophyta</taxon>
        <taxon>Embryophyta</taxon>
        <taxon>Tracheophyta</taxon>
        <taxon>Spermatophyta</taxon>
        <taxon>Magnoliopsida</taxon>
        <taxon>Liliopsida</taxon>
        <taxon>Poales</taxon>
        <taxon>Poaceae</taxon>
        <taxon>BOP clade</taxon>
        <taxon>Pooideae</taxon>
        <taxon>Triticodae</taxon>
        <taxon>Triticeae</taxon>
        <taxon>Triticinae</taxon>
        <taxon>Triticum</taxon>
    </lineage>
</organism>
<dbReference type="Proteomes" id="UP000015106">
    <property type="component" value="Chromosome 3"/>
</dbReference>
<sequence>MGVYQSQTGANGTKNIHFHWPNRHAPPPAKPPATYTVNSRTRHRRPFSGRLFTAGEKSTETVKK</sequence>
<reference evidence="3" key="1">
    <citation type="journal article" date="2013" name="Nature">
        <title>Draft genome of the wheat A-genome progenitor Triticum urartu.</title>
        <authorList>
            <person name="Ling H.Q."/>
            <person name="Zhao S."/>
            <person name="Liu D."/>
            <person name="Wang J."/>
            <person name="Sun H."/>
            <person name="Zhang C."/>
            <person name="Fan H."/>
            <person name="Li D."/>
            <person name="Dong L."/>
            <person name="Tao Y."/>
            <person name="Gao C."/>
            <person name="Wu H."/>
            <person name="Li Y."/>
            <person name="Cui Y."/>
            <person name="Guo X."/>
            <person name="Zheng S."/>
            <person name="Wang B."/>
            <person name="Yu K."/>
            <person name="Liang Q."/>
            <person name="Yang W."/>
            <person name="Lou X."/>
            <person name="Chen J."/>
            <person name="Feng M."/>
            <person name="Jian J."/>
            <person name="Zhang X."/>
            <person name="Luo G."/>
            <person name="Jiang Y."/>
            <person name="Liu J."/>
            <person name="Wang Z."/>
            <person name="Sha Y."/>
            <person name="Zhang B."/>
            <person name="Wu H."/>
            <person name="Tang D."/>
            <person name="Shen Q."/>
            <person name="Xue P."/>
            <person name="Zou S."/>
            <person name="Wang X."/>
            <person name="Liu X."/>
            <person name="Wang F."/>
            <person name="Yang Y."/>
            <person name="An X."/>
            <person name="Dong Z."/>
            <person name="Zhang K."/>
            <person name="Zhang X."/>
            <person name="Luo M.C."/>
            <person name="Dvorak J."/>
            <person name="Tong Y."/>
            <person name="Wang J."/>
            <person name="Yang H."/>
            <person name="Li Z."/>
            <person name="Wang D."/>
            <person name="Zhang A."/>
            <person name="Wang J."/>
        </authorList>
    </citation>
    <scope>NUCLEOTIDE SEQUENCE</scope>
    <source>
        <strain evidence="3">cv. G1812</strain>
    </source>
</reference>
<feature type="compositionally biased region" description="Polar residues" evidence="1">
    <location>
        <begin position="1"/>
        <end position="14"/>
    </location>
</feature>
<feature type="region of interest" description="Disordered" evidence="1">
    <location>
        <begin position="1"/>
        <end position="64"/>
    </location>
</feature>
<reference evidence="2" key="3">
    <citation type="submission" date="2022-06" db="UniProtKB">
        <authorList>
            <consortium name="EnsemblPlants"/>
        </authorList>
    </citation>
    <scope>IDENTIFICATION</scope>
</reference>